<dbReference type="InterPro" id="IPR022121">
    <property type="entry name" value="Peptidase_M73_camelysin"/>
</dbReference>
<dbReference type="InterPro" id="IPR023833">
    <property type="entry name" value="Signal_pept_SipW-depend-type"/>
</dbReference>
<sequence>MRKKVALTAAAVAMVGTLAVGGTLAWFTDTETATNVVTVGNVDVKIDETGEGEVNEDGDGLNYDVMPGKTYEKNVDITNVGSNPAYMKAIITVSSNNENIPAAIKDGRISLGNLYEGGTWSDVAGGVQYVVYYNDEDNDFIAEKDDVWNLFDNFTFPKELGNEFENSTFNINVEVQAIQADNNPIPADDTVATIFDSITATSDGKVTDIVGTPSVAKNQD</sequence>
<dbReference type="Proteomes" id="UP000886804">
    <property type="component" value="Unassembled WGS sequence"/>
</dbReference>
<name>A0A9D2LA17_9FIRM</name>
<evidence type="ECO:0000256" key="1">
    <source>
        <dbReference type="SAM" id="SignalP"/>
    </source>
</evidence>
<dbReference type="AlphaFoldDB" id="A0A9D2LA17"/>
<feature type="signal peptide" evidence="1">
    <location>
        <begin position="1"/>
        <end position="25"/>
    </location>
</feature>
<proteinExistence type="predicted"/>
<feature type="chain" id="PRO_5039459540" evidence="1">
    <location>
        <begin position="26"/>
        <end position="220"/>
    </location>
</feature>
<gene>
    <name evidence="2" type="ORF">H9716_13175</name>
</gene>
<reference evidence="2" key="2">
    <citation type="submission" date="2021-04" db="EMBL/GenBank/DDBJ databases">
        <authorList>
            <person name="Gilroy R."/>
        </authorList>
    </citation>
    <scope>NUCLEOTIDE SEQUENCE</scope>
    <source>
        <strain evidence="2">CHK188-4685</strain>
    </source>
</reference>
<dbReference type="Pfam" id="PF12389">
    <property type="entry name" value="Peptidase_M73"/>
    <property type="match status" value="1"/>
</dbReference>
<evidence type="ECO:0000313" key="2">
    <source>
        <dbReference type="EMBL" id="HJB08792.1"/>
    </source>
</evidence>
<keyword evidence="1" id="KW-0732">Signal</keyword>
<organism evidence="2 3">
    <name type="scientific">Candidatus Enterocloster faecavium</name>
    <dbReference type="NCBI Taxonomy" id="2838560"/>
    <lineage>
        <taxon>Bacteria</taxon>
        <taxon>Bacillati</taxon>
        <taxon>Bacillota</taxon>
        <taxon>Clostridia</taxon>
        <taxon>Lachnospirales</taxon>
        <taxon>Lachnospiraceae</taxon>
        <taxon>Enterocloster</taxon>
    </lineage>
</organism>
<dbReference type="NCBIfam" id="TIGR04088">
    <property type="entry name" value="cognate_SipW"/>
    <property type="match status" value="1"/>
</dbReference>
<comment type="caution">
    <text evidence="2">The sequence shown here is derived from an EMBL/GenBank/DDBJ whole genome shotgun (WGS) entry which is preliminary data.</text>
</comment>
<evidence type="ECO:0000313" key="3">
    <source>
        <dbReference type="Proteomes" id="UP000886804"/>
    </source>
</evidence>
<protein>
    <submittedName>
        <fullName evidence="2">M73 family metallopeptidase</fullName>
    </submittedName>
</protein>
<reference evidence="2" key="1">
    <citation type="journal article" date="2021" name="PeerJ">
        <title>Extensive microbial diversity within the chicken gut microbiome revealed by metagenomics and culture.</title>
        <authorList>
            <person name="Gilroy R."/>
            <person name="Ravi A."/>
            <person name="Getino M."/>
            <person name="Pursley I."/>
            <person name="Horton D.L."/>
            <person name="Alikhan N.F."/>
            <person name="Baker D."/>
            <person name="Gharbi K."/>
            <person name="Hall N."/>
            <person name="Watson M."/>
            <person name="Adriaenssens E.M."/>
            <person name="Foster-Nyarko E."/>
            <person name="Jarju S."/>
            <person name="Secka A."/>
            <person name="Antonio M."/>
            <person name="Oren A."/>
            <person name="Chaudhuri R.R."/>
            <person name="La Ragione R."/>
            <person name="Hildebrand F."/>
            <person name="Pallen M.J."/>
        </authorList>
    </citation>
    <scope>NUCLEOTIDE SEQUENCE</scope>
    <source>
        <strain evidence="2">CHK188-4685</strain>
    </source>
</reference>
<dbReference type="EMBL" id="DWYS01000156">
    <property type="protein sequence ID" value="HJB08792.1"/>
    <property type="molecule type" value="Genomic_DNA"/>
</dbReference>
<accession>A0A9D2LA17</accession>